<comment type="pathway">
    <text evidence="1">Cofactor biosynthesis; adenosylcobalamin biosynthesis.</text>
</comment>
<evidence type="ECO:0000313" key="7">
    <source>
        <dbReference type="Proteomes" id="UP000886860"/>
    </source>
</evidence>
<evidence type="ECO:0000256" key="3">
    <source>
        <dbReference type="ARBA" id="ARBA00022603"/>
    </source>
</evidence>
<evidence type="ECO:0000256" key="5">
    <source>
        <dbReference type="ARBA" id="ARBA00022691"/>
    </source>
</evidence>
<dbReference type="InterPro" id="IPR014008">
    <property type="entry name" value="Cbl_synth_MTase_CbiT"/>
</dbReference>
<dbReference type="NCBIfam" id="TIGR02469">
    <property type="entry name" value="CbiT"/>
    <property type="match status" value="1"/>
</dbReference>
<reference evidence="6" key="2">
    <citation type="journal article" date="2021" name="PeerJ">
        <title>Extensive microbial diversity within the chicken gut microbiome revealed by metagenomics and culture.</title>
        <authorList>
            <person name="Gilroy R."/>
            <person name="Ravi A."/>
            <person name="Getino M."/>
            <person name="Pursley I."/>
            <person name="Horton D.L."/>
            <person name="Alikhan N.F."/>
            <person name="Baker D."/>
            <person name="Gharbi K."/>
            <person name="Hall N."/>
            <person name="Watson M."/>
            <person name="Adriaenssens E.M."/>
            <person name="Foster-Nyarko E."/>
            <person name="Jarju S."/>
            <person name="Secka A."/>
            <person name="Antonio M."/>
            <person name="Oren A."/>
            <person name="Chaudhuri R.R."/>
            <person name="La Ragione R."/>
            <person name="Hildebrand F."/>
            <person name="Pallen M.J."/>
        </authorList>
    </citation>
    <scope>NUCLEOTIDE SEQUENCE</scope>
    <source>
        <strain evidence="6">CHK123-3438</strain>
    </source>
</reference>
<feature type="non-terminal residue" evidence="6">
    <location>
        <position position="155"/>
    </location>
</feature>
<evidence type="ECO:0000256" key="2">
    <source>
        <dbReference type="ARBA" id="ARBA00022573"/>
    </source>
</evidence>
<accession>A0A9D1GK68</accession>
<keyword evidence="5" id="KW-0949">S-adenosyl-L-methionine</keyword>
<keyword evidence="4" id="KW-0808">Transferase</keyword>
<evidence type="ECO:0000256" key="4">
    <source>
        <dbReference type="ARBA" id="ARBA00022679"/>
    </source>
</evidence>
<protein>
    <submittedName>
        <fullName evidence="6">Precorrin-6Y C5,15-methyltransferase (Decarboxylating) subunit CbiT</fullName>
    </submittedName>
</protein>
<reference evidence="6" key="1">
    <citation type="submission" date="2020-10" db="EMBL/GenBank/DDBJ databases">
        <authorList>
            <person name="Gilroy R."/>
        </authorList>
    </citation>
    <scope>NUCLEOTIDE SEQUENCE</scope>
    <source>
        <strain evidence="6">CHK123-3438</strain>
    </source>
</reference>
<organism evidence="6 7">
    <name type="scientific">Candidatus Caccovicinus merdipullorum</name>
    <dbReference type="NCBI Taxonomy" id="2840724"/>
    <lineage>
        <taxon>Bacteria</taxon>
        <taxon>Bacillati</taxon>
        <taxon>Bacillota</taxon>
        <taxon>Clostridia</taxon>
        <taxon>Eubacteriales</taxon>
        <taxon>Candidatus Caccovicinus</taxon>
    </lineage>
</organism>
<dbReference type="SUPFAM" id="SSF53335">
    <property type="entry name" value="S-adenosyl-L-methionine-dependent methyltransferases"/>
    <property type="match status" value="1"/>
</dbReference>
<dbReference type="PANTHER" id="PTHR43182:SF1">
    <property type="entry name" value="COBALT-PRECORRIN-7 C(5)-METHYLTRANSFERASE"/>
    <property type="match status" value="1"/>
</dbReference>
<dbReference type="EMBL" id="DVKS01000170">
    <property type="protein sequence ID" value="HIT42396.1"/>
    <property type="molecule type" value="Genomic_DNA"/>
</dbReference>
<evidence type="ECO:0000313" key="6">
    <source>
        <dbReference type="EMBL" id="HIT42396.1"/>
    </source>
</evidence>
<name>A0A9D1GK68_9FIRM</name>
<keyword evidence="3" id="KW-0489">Methyltransferase</keyword>
<gene>
    <name evidence="6" type="primary">cbiT</name>
    <name evidence="6" type="ORF">IAB60_09970</name>
</gene>
<dbReference type="Proteomes" id="UP000886860">
    <property type="component" value="Unassembled WGS sequence"/>
</dbReference>
<dbReference type="GO" id="GO:0032259">
    <property type="term" value="P:methylation"/>
    <property type="evidence" value="ECO:0007669"/>
    <property type="project" value="UniProtKB-KW"/>
</dbReference>
<proteinExistence type="predicted"/>
<dbReference type="InterPro" id="IPR050714">
    <property type="entry name" value="Cobalamin_biosynth_MTase"/>
</dbReference>
<comment type="caution">
    <text evidence="6">The sequence shown here is derived from an EMBL/GenBank/DDBJ whole genome shotgun (WGS) entry which is preliminary data.</text>
</comment>
<dbReference type="InterPro" id="IPR029063">
    <property type="entry name" value="SAM-dependent_MTases_sf"/>
</dbReference>
<dbReference type="PANTHER" id="PTHR43182">
    <property type="entry name" value="COBALT-PRECORRIN-6B C(15)-METHYLTRANSFERASE (DECARBOXYLATING)"/>
    <property type="match status" value="1"/>
</dbReference>
<evidence type="ECO:0000256" key="1">
    <source>
        <dbReference type="ARBA" id="ARBA00004953"/>
    </source>
</evidence>
<dbReference type="AlphaFoldDB" id="A0A9D1GK68"/>
<dbReference type="GO" id="GO:0009236">
    <property type="term" value="P:cobalamin biosynthetic process"/>
    <property type="evidence" value="ECO:0007669"/>
    <property type="project" value="UniProtKB-KW"/>
</dbReference>
<dbReference type="Gene3D" id="3.40.50.150">
    <property type="entry name" value="Vaccinia Virus protein VP39"/>
    <property type="match status" value="1"/>
</dbReference>
<dbReference type="GO" id="GO:0008276">
    <property type="term" value="F:protein methyltransferase activity"/>
    <property type="evidence" value="ECO:0007669"/>
    <property type="project" value="InterPro"/>
</dbReference>
<sequence>MEDSQFVRGDIPMTKSEVRAVSLSKLSLCPGAVFWDVGAGTGSVSVEAGLYLRQIGGAVYAVERNQEGIRLIEENGKCFLPGWEDFHIISGTAPEALSSLPAPTHVFIGGSGGKLHEIIRLVLEKNRKARIVINSVTAETTAECLDAVKAFHFSD</sequence>
<keyword evidence="2" id="KW-0169">Cobalamin biosynthesis</keyword>